<evidence type="ECO:0000313" key="1">
    <source>
        <dbReference type="EMBL" id="AJR10988.1"/>
    </source>
</evidence>
<dbReference type="Proteomes" id="UP000260363">
    <property type="component" value="Chromosome"/>
</dbReference>
<dbReference type="AlphaFoldDB" id="A0A097KGH1"/>
<dbReference type="KEGG" id="cmg:NC81_00375"/>
<sequence>MFLSYPSGDTLLFSRRSATCETQGTIKKFPFLKNPFSLTSLDLPNILFQKFIITKEQTRPRTLPNLPFLLRKFLQKYNSLLFSTLFSLKAPTYASK</sequence>
<organism evidence="1 2">
    <name type="scientific">Chlamydia muridarum</name>
    <dbReference type="NCBI Taxonomy" id="83560"/>
    <lineage>
        <taxon>Bacteria</taxon>
        <taxon>Pseudomonadati</taxon>
        <taxon>Chlamydiota</taxon>
        <taxon>Chlamydiia</taxon>
        <taxon>Chlamydiales</taxon>
        <taxon>Chlamydiaceae</taxon>
        <taxon>Chlamydia/Chlamydophila group</taxon>
        <taxon>Chlamydia</taxon>
    </lineage>
</organism>
<evidence type="ECO:0000313" key="2">
    <source>
        <dbReference type="Proteomes" id="UP000260363"/>
    </source>
</evidence>
<protein>
    <submittedName>
        <fullName evidence="1">Uncharacterized protein</fullName>
    </submittedName>
</protein>
<name>A0A097KGH1_CHLMR</name>
<accession>A0A097KGH1</accession>
<dbReference type="KEGG" id="cmx:DNC_00375"/>
<proteinExistence type="predicted"/>
<gene>
    <name evidence="1" type="ORF">BD36_00400</name>
</gene>
<reference evidence="1 2" key="1">
    <citation type="submission" date="2014-02" db="EMBL/GenBank/DDBJ databases">
        <authorList>
            <person name="Chen C."/>
            <person name="Conrad T.A."/>
            <person name="Zhou Z."/>
            <person name="Lai Z."/>
            <person name="Zhong G."/>
        </authorList>
    </citation>
    <scope>NUCLEOTIDE SEQUENCE [LARGE SCALE GENOMIC DNA]</scope>
    <source>
        <strain evidence="1 2">Nigg3-28</strain>
    </source>
</reference>
<dbReference type="EMBL" id="CP007217">
    <property type="protein sequence ID" value="AJR10988.1"/>
    <property type="molecule type" value="Genomic_DNA"/>
</dbReference>